<evidence type="ECO:0000256" key="3">
    <source>
        <dbReference type="ARBA" id="ARBA00022692"/>
    </source>
</evidence>
<evidence type="ECO:0000313" key="7">
    <source>
        <dbReference type="EMBL" id="MDU9006950.1"/>
    </source>
</evidence>
<proteinExistence type="inferred from homology"/>
<comment type="caution">
    <text evidence="7">The sequence shown here is derived from an EMBL/GenBank/DDBJ whole genome shotgun (WGS) entry which is preliminary data.</text>
</comment>
<sequence>MGDTHQSKDVISPDLVESQWKRLEYPLAGIFGLLLLQTLVSASDFLVPVVTALLGYFVLNRPRRWLGQIGVPPVVSAGLFTTLLTLLIVVLLVQLSSPAAQFIEDFPSIMEKIKQELSASGGVLEAINEATDAAEEIISNQDADAVAVEVVSNTGFAASIFSMAPGFLSRIVFSLILLFFLVASGDMFLTKTVQSFNRFSEKRRAVEVLHAIEDRLGYYLGGISIINAGLGVVVAAAMHLWGLPNALIFGFMAFGLNFVPFLGGLMGASIAAAVAFVSMDGTWASVGVFVTYVLLTSIEGQFITPLVISRRMKLNTTVVFLTVAFFAWIWSVMGMVVALPILIVIKIVCDETNTLPTLARFLGDQDDAGSEEDA</sequence>
<organism evidence="7 8">
    <name type="scientific">Sedimentitalea todarodis</name>
    <dbReference type="NCBI Taxonomy" id="1631240"/>
    <lineage>
        <taxon>Bacteria</taxon>
        <taxon>Pseudomonadati</taxon>
        <taxon>Pseudomonadota</taxon>
        <taxon>Alphaproteobacteria</taxon>
        <taxon>Rhodobacterales</taxon>
        <taxon>Paracoccaceae</taxon>
        <taxon>Sedimentitalea</taxon>
    </lineage>
</organism>
<dbReference type="Proteomes" id="UP001255416">
    <property type="component" value="Unassembled WGS sequence"/>
</dbReference>
<keyword evidence="8" id="KW-1185">Reference proteome</keyword>
<protein>
    <submittedName>
        <fullName evidence="7">AI-2E family transporter</fullName>
    </submittedName>
</protein>
<evidence type="ECO:0000256" key="6">
    <source>
        <dbReference type="SAM" id="Phobius"/>
    </source>
</evidence>
<dbReference type="RefSeq" id="WP_316782397.1">
    <property type="nucleotide sequence ID" value="NZ_JASMWN010000037.1"/>
</dbReference>
<feature type="transmembrane region" description="Helical" evidence="6">
    <location>
        <begin position="30"/>
        <end position="59"/>
    </location>
</feature>
<feature type="transmembrane region" description="Helical" evidence="6">
    <location>
        <begin position="71"/>
        <end position="93"/>
    </location>
</feature>
<feature type="transmembrane region" description="Helical" evidence="6">
    <location>
        <begin position="247"/>
        <end position="277"/>
    </location>
</feature>
<gene>
    <name evidence="7" type="ORF">QO231_24290</name>
</gene>
<name>A0ABU3VLA6_9RHOB</name>
<dbReference type="PANTHER" id="PTHR21716">
    <property type="entry name" value="TRANSMEMBRANE PROTEIN"/>
    <property type="match status" value="1"/>
</dbReference>
<keyword evidence="3 6" id="KW-0812">Transmembrane</keyword>
<feature type="transmembrane region" description="Helical" evidence="6">
    <location>
        <begin position="289"/>
        <end position="308"/>
    </location>
</feature>
<feature type="transmembrane region" description="Helical" evidence="6">
    <location>
        <begin position="218"/>
        <end position="241"/>
    </location>
</feature>
<comment type="similarity">
    <text evidence="2">Belongs to the autoinducer-2 exporter (AI-2E) (TC 2.A.86) family.</text>
</comment>
<keyword evidence="4 6" id="KW-1133">Transmembrane helix</keyword>
<evidence type="ECO:0000256" key="4">
    <source>
        <dbReference type="ARBA" id="ARBA00022989"/>
    </source>
</evidence>
<dbReference type="EMBL" id="JASMWN010000037">
    <property type="protein sequence ID" value="MDU9006950.1"/>
    <property type="molecule type" value="Genomic_DNA"/>
</dbReference>
<dbReference type="InterPro" id="IPR002549">
    <property type="entry name" value="AI-2E-like"/>
</dbReference>
<feature type="transmembrane region" description="Helical" evidence="6">
    <location>
        <begin position="171"/>
        <end position="189"/>
    </location>
</feature>
<reference evidence="8" key="1">
    <citation type="submission" date="2023-05" db="EMBL/GenBank/DDBJ databases">
        <title>Sedimentitalea sp. nov. JM2-8.</title>
        <authorList>
            <person name="Huang J."/>
        </authorList>
    </citation>
    <scope>NUCLEOTIDE SEQUENCE [LARGE SCALE GENOMIC DNA]</scope>
    <source>
        <strain evidence="8">KHS03</strain>
    </source>
</reference>
<evidence type="ECO:0000256" key="2">
    <source>
        <dbReference type="ARBA" id="ARBA00009773"/>
    </source>
</evidence>
<feature type="transmembrane region" description="Helical" evidence="6">
    <location>
        <begin position="320"/>
        <end position="345"/>
    </location>
</feature>
<evidence type="ECO:0000313" key="8">
    <source>
        <dbReference type="Proteomes" id="UP001255416"/>
    </source>
</evidence>
<dbReference type="PANTHER" id="PTHR21716:SF16">
    <property type="entry name" value="BLL1467 PROTEIN"/>
    <property type="match status" value="1"/>
</dbReference>
<keyword evidence="5 6" id="KW-0472">Membrane</keyword>
<evidence type="ECO:0000256" key="1">
    <source>
        <dbReference type="ARBA" id="ARBA00004141"/>
    </source>
</evidence>
<evidence type="ECO:0000256" key="5">
    <source>
        <dbReference type="ARBA" id="ARBA00023136"/>
    </source>
</evidence>
<comment type="subcellular location">
    <subcellularLocation>
        <location evidence="1">Membrane</location>
        <topology evidence="1">Multi-pass membrane protein</topology>
    </subcellularLocation>
</comment>
<accession>A0ABU3VLA6</accession>
<dbReference type="Pfam" id="PF01594">
    <property type="entry name" value="AI-2E_transport"/>
    <property type="match status" value="1"/>
</dbReference>